<feature type="non-terminal residue" evidence="11">
    <location>
        <position position="1"/>
    </location>
</feature>
<dbReference type="GO" id="GO:0043531">
    <property type="term" value="F:ADP binding"/>
    <property type="evidence" value="ECO:0007669"/>
    <property type="project" value="InterPro"/>
</dbReference>
<evidence type="ECO:0000259" key="7">
    <source>
        <dbReference type="Pfam" id="PF00931"/>
    </source>
</evidence>
<dbReference type="InterPro" id="IPR056789">
    <property type="entry name" value="LRR_R13L1-DRL21"/>
</dbReference>
<keyword evidence="3" id="KW-0677">Repeat</keyword>
<feature type="domain" description="R13L1/DRL21-like LRR repeat region" evidence="10">
    <location>
        <begin position="724"/>
        <end position="845"/>
    </location>
</feature>
<proteinExistence type="inferred from homology"/>
<evidence type="ECO:0000256" key="4">
    <source>
        <dbReference type="ARBA" id="ARBA00022741"/>
    </source>
</evidence>
<evidence type="ECO:0000313" key="11">
    <source>
        <dbReference type="EMBL" id="TVU13887.1"/>
    </source>
</evidence>
<dbReference type="OrthoDB" id="631864at2759"/>
<dbReference type="SUPFAM" id="SSF52540">
    <property type="entry name" value="P-loop containing nucleoside triphosphate hydrolases"/>
    <property type="match status" value="1"/>
</dbReference>
<protein>
    <recommendedName>
        <fullName evidence="13">NB-ARC domain-containing protein</fullName>
    </recommendedName>
</protein>
<feature type="domain" description="NB-ARC" evidence="7">
    <location>
        <begin position="206"/>
        <end position="369"/>
    </location>
</feature>
<comment type="similarity">
    <text evidence="1">Belongs to the disease resistance NB-LRR family.</text>
</comment>
<dbReference type="Pfam" id="PF23559">
    <property type="entry name" value="WHD_DRP"/>
    <property type="match status" value="1"/>
</dbReference>
<dbReference type="InterPro" id="IPR036388">
    <property type="entry name" value="WH-like_DNA-bd_sf"/>
</dbReference>
<sequence>MALAFAGKAVAGSAISTIVRKSFDYLEKHIKGEGMKSAKKRLGRTLPQVQVVFDAIDMERIRDQSEALDSWLWQLRDAVEEAEDVLDELEYYKLEKKVKGRGNKVSSSMYKCKRLFIQQFNATFKAGTFKRMLDAMNKLDEVAAGVDRFILLVDRLDSSSLRHIYHQDIVSHRETSSFLTEETIIGRDIEKDKLIDWLIEQGADNQNHEVCNVNLIALMGIGGMGKTTLAQAVYNDQRVKQCFDHAMWVCVSNDFDVPALTKRMVQESTRQGTDVTCLNTLQEILRSKLCSKKFLLVFDDVWNDERRPEWEKVVAPLKLGQKGSKILLTTRMRSVVDIAERVIGGRTKSMRLEGLPENDLLALFNKHAFFGVDLNNYVNLQEIGRQVTMNLNGSPLAAKVMGGLLNNCMDSIYWNRVLSENISSIEHCNEGVMKVLRLSYHHLPPYLQACFRYCSIFQEDHKFKKEELVDLWMGSGLIQQTVDENQRPEDVGAYYLDLLTRKSFFELGSHATIQWYHSGSNVGEVSDEYYVLHDLLHELARTVSKKECIVISGDDYGIIPETVRHASIRLQNHRLITDFFALKKLRTLRISFDRSMRQRDQWIFMKNVLKMARNLRVLLVIGGSMLKLPDALGNLMHLRYVCHHPWKEAGKYFIWFPCSVYKLYHLQILQLAKCLLLSWQLGNLVSLRQLYYDGYIIGPPLAGRLTAIQVWRHHARHRDGLLVSEIQGLKDIRYLEIHGIENVKVEEAILTKLHEKENLNLLSLTWQSGQTEEGSDERVLNGLQPHTNLTRLKIEGYNGSRSPCWMESPILNNVTFISLSKCHNWQHLPPFGELPSLKYLYLRHMNAVKKVNNSFYGLQNPFCFPSLKVLDIEYFPELDEWVEIEGSIPFPQLEALSIIECRALRNVPTLPYTLAYFELSDVGLTCFPATYRPSEITRLPSSLFKLEISRCPNLVTLDQDQYFSTLEELRITDCKNLLHLPMDRLQTLPFLKTLWLDRCPKLMAAQEDTSLPSSIRKLDINSCAVVETCLLNSIYSLTSLTTLQLHNCVMTALPSAEVFRKLATVLHLAIVHCRELVALDGIEGLSCLRELNVSGCDKIDRNFEVRSQQMFPDSNPNEHAPVCPSHFVNLAKLRISSPFLLQWDPLRRLNSVTNLTIVKCHRCLPEEWLVQNCSHLENLGVCDAAHLEFLPAVMASLTSLKTLELHRAVLIQSLPDLPASLEVLQILECHPMLDKRCQKRRGRDWHKIAYIPHLQIVQDRPSVYAYHFYSGFH</sequence>
<dbReference type="InterPro" id="IPR032675">
    <property type="entry name" value="LRR_dom_sf"/>
</dbReference>
<dbReference type="Pfam" id="PF18052">
    <property type="entry name" value="Rx_N"/>
    <property type="match status" value="1"/>
</dbReference>
<keyword evidence="5" id="KW-0611">Plant defense</keyword>
<feature type="domain" description="Disease resistance protein winged helix" evidence="9">
    <location>
        <begin position="456"/>
        <end position="540"/>
    </location>
</feature>
<dbReference type="InterPro" id="IPR058922">
    <property type="entry name" value="WHD_DRP"/>
</dbReference>
<keyword evidence="6" id="KW-0067">ATP-binding</keyword>
<dbReference type="InterPro" id="IPR002182">
    <property type="entry name" value="NB-ARC"/>
</dbReference>
<dbReference type="Gene3D" id="1.10.8.430">
    <property type="entry name" value="Helical domain of apoptotic protease-activating factors"/>
    <property type="match status" value="1"/>
</dbReference>
<dbReference type="GO" id="GO:0005524">
    <property type="term" value="F:ATP binding"/>
    <property type="evidence" value="ECO:0007669"/>
    <property type="project" value="UniProtKB-KW"/>
</dbReference>
<dbReference type="PANTHER" id="PTHR36766">
    <property type="entry name" value="PLANT BROAD-SPECTRUM MILDEW RESISTANCE PROTEIN RPW8"/>
    <property type="match status" value="1"/>
</dbReference>
<evidence type="ECO:0000259" key="10">
    <source>
        <dbReference type="Pfam" id="PF25019"/>
    </source>
</evidence>
<dbReference type="GO" id="GO:0051707">
    <property type="term" value="P:response to other organism"/>
    <property type="evidence" value="ECO:0007669"/>
    <property type="project" value="UniProtKB-ARBA"/>
</dbReference>
<evidence type="ECO:0000256" key="6">
    <source>
        <dbReference type="ARBA" id="ARBA00022840"/>
    </source>
</evidence>
<evidence type="ECO:0000256" key="1">
    <source>
        <dbReference type="ARBA" id="ARBA00008894"/>
    </source>
</evidence>
<dbReference type="Gene3D" id="3.40.50.300">
    <property type="entry name" value="P-loop containing nucleotide triphosphate hydrolases"/>
    <property type="match status" value="1"/>
</dbReference>
<keyword evidence="4" id="KW-0547">Nucleotide-binding</keyword>
<organism evidence="11 12">
    <name type="scientific">Eragrostis curvula</name>
    <name type="common">weeping love grass</name>
    <dbReference type="NCBI Taxonomy" id="38414"/>
    <lineage>
        <taxon>Eukaryota</taxon>
        <taxon>Viridiplantae</taxon>
        <taxon>Streptophyta</taxon>
        <taxon>Embryophyta</taxon>
        <taxon>Tracheophyta</taxon>
        <taxon>Spermatophyta</taxon>
        <taxon>Magnoliopsida</taxon>
        <taxon>Liliopsida</taxon>
        <taxon>Poales</taxon>
        <taxon>Poaceae</taxon>
        <taxon>PACMAD clade</taxon>
        <taxon>Chloridoideae</taxon>
        <taxon>Eragrostideae</taxon>
        <taxon>Eragrostidinae</taxon>
        <taxon>Eragrostis</taxon>
    </lineage>
</organism>
<evidence type="ECO:0000313" key="12">
    <source>
        <dbReference type="Proteomes" id="UP000324897"/>
    </source>
</evidence>
<evidence type="ECO:0000256" key="2">
    <source>
        <dbReference type="ARBA" id="ARBA00022614"/>
    </source>
</evidence>
<evidence type="ECO:0000259" key="8">
    <source>
        <dbReference type="Pfam" id="PF18052"/>
    </source>
</evidence>
<dbReference type="Proteomes" id="UP000324897">
    <property type="component" value="Unassembled WGS sequence"/>
</dbReference>
<dbReference type="InterPro" id="IPR027417">
    <property type="entry name" value="P-loop_NTPase"/>
</dbReference>
<keyword evidence="12" id="KW-1185">Reference proteome</keyword>
<dbReference type="Pfam" id="PF25019">
    <property type="entry name" value="LRR_R13L1-DRL21"/>
    <property type="match status" value="1"/>
</dbReference>
<dbReference type="Gene3D" id="3.80.10.10">
    <property type="entry name" value="Ribonuclease Inhibitor"/>
    <property type="match status" value="4"/>
</dbReference>
<feature type="domain" description="Disease resistance N-terminal" evidence="8">
    <location>
        <begin position="14"/>
        <end position="101"/>
    </location>
</feature>
<evidence type="ECO:0000256" key="5">
    <source>
        <dbReference type="ARBA" id="ARBA00022821"/>
    </source>
</evidence>
<dbReference type="EMBL" id="RWGY01000031">
    <property type="protein sequence ID" value="TVU13887.1"/>
    <property type="molecule type" value="Genomic_DNA"/>
</dbReference>
<dbReference type="AlphaFoldDB" id="A0A5J9TRP0"/>
<dbReference type="PANTHER" id="PTHR36766:SF40">
    <property type="entry name" value="DISEASE RESISTANCE PROTEIN RGA3"/>
    <property type="match status" value="1"/>
</dbReference>
<evidence type="ECO:0000256" key="3">
    <source>
        <dbReference type="ARBA" id="ARBA00022737"/>
    </source>
</evidence>
<dbReference type="Gene3D" id="1.10.10.10">
    <property type="entry name" value="Winged helix-like DNA-binding domain superfamily/Winged helix DNA-binding domain"/>
    <property type="match status" value="1"/>
</dbReference>
<accession>A0A5J9TRP0</accession>
<dbReference type="GO" id="GO:0006952">
    <property type="term" value="P:defense response"/>
    <property type="evidence" value="ECO:0007669"/>
    <property type="project" value="UniProtKB-KW"/>
</dbReference>
<dbReference type="InterPro" id="IPR042197">
    <property type="entry name" value="Apaf_helical"/>
</dbReference>
<name>A0A5J9TRP0_9POAL</name>
<gene>
    <name evidence="11" type="ORF">EJB05_37320</name>
</gene>
<keyword evidence="2" id="KW-0433">Leucine-rich repeat</keyword>
<evidence type="ECO:0008006" key="13">
    <source>
        <dbReference type="Google" id="ProtNLM"/>
    </source>
</evidence>
<dbReference type="Gramene" id="TVU13887">
    <property type="protein sequence ID" value="TVU13887"/>
    <property type="gene ID" value="EJB05_37320"/>
</dbReference>
<reference evidence="11 12" key="1">
    <citation type="journal article" date="2019" name="Sci. Rep.">
        <title>A high-quality genome of Eragrostis curvula grass provides insights into Poaceae evolution and supports new strategies to enhance forage quality.</title>
        <authorList>
            <person name="Carballo J."/>
            <person name="Santos B.A.C.M."/>
            <person name="Zappacosta D."/>
            <person name="Garbus I."/>
            <person name="Selva J.P."/>
            <person name="Gallo C.A."/>
            <person name="Diaz A."/>
            <person name="Albertini E."/>
            <person name="Caccamo M."/>
            <person name="Echenique V."/>
        </authorList>
    </citation>
    <scope>NUCLEOTIDE SEQUENCE [LARGE SCALE GENOMIC DNA]</scope>
    <source>
        <strain evidence="12">cv. Victoria</strain>
        <tissue evidence="11">Leaf</tissue>
    </source>
</reference>
<dbReference type="Gene3D" id="1.20.5.4130">
    <property type="match status" value="1"/>
</dbReference>
<evidence type="ECO:0000259" key="9">
    <source>
        <dbReference type="Pfam" id="PF23559"/>
    </source>
</evidence>
<dbReference type="InterPro" id="IPR041118">
    <property type="entry name" value="Rx_N"/>
</dbReference>
<dbReference type="FunFam" id="3.40.50.300:FF:001091">
    <property type="entry name" value="Probable disease resistance protein At1g61300"/>
    <property type="match status" value="1"/>
</dbReference>
<comment type="caution">
    <text evidence="11">The sequence shown here is derived from an EMBL/GenBank/DDBJ whole genome shotgun (WGS) entry which is preliminary data.</text>
</comment>
<dbReference type="PRINTS" id="PR00364">
    <property type="entry name" value="DISEASERSIST"/>
</dbReference>
<dbReference type="SUPFAM" id="SSF52058">
    <property type="entry name" value="L domain-like"/>
    <property type="match status" value="2"/>
</dbReference>
<dbReference type="Pfam" id="PF00931">
    <property type="entry name" value="NB-ARC"/>
    <property type="match status" value="1"/>
</dbReference>